<reference evidence="1" key="1">
    <citation type="submission" date="2018-12" db="EMBL/GenBank/DDBJ databases">
        <authorList>
            <person name="Will S."/>
            <person name="Neumann-Schaal M."/>
            <person name="Henke P."/>
        </authorList>
    </citation>
    <scope>NUCLEOTIDE SEQUENCE</scope>
    <source>
        <strain evidence="1">PCC 7102</strain>
    </source>
</reference>
<evidence type="ECO:0000313" key="2">
    <source>
        <dbReference type="Proteomes" id="UP000271624"/>
    </source>
</evidence>
<keyword evidence="2" id="KW-1185">Reference proteome</keyword>
<dbReference type="Proteomes" id="UP000271624">
    <property type="component" value="Unassembled WGS sequence"/>
</dbReference>
<gene>
    <name evidence="1" type="ORF">DSM106972_096310</name>
</gene>
<evidence type="ECO:0008006" key="3">
    <source>
        <dbReference type="Google" id="ProtNLM"/>
    </source>
</evidence>
<accession>A0A3S1BXU4</accession>
<dbReference type="OrthoDB" id="503688at2"/>
<dbReference type="AlphaFoldDB" id="A0A3S1BXU4"/>
<proteinExistence type="predicted"/>
<dbReference type="RefSeq" id="WP_127087542.1">
    <property type="nucleotide sequence ID" value="NZ_RSCL01000059.1"/>
</dbReference>
<evidence type="ECO:0000313" key="1">
    <source>
        <dbReference type="EMBL" id="RUS93435.1"/>
    </source>
</evidence>
<name>A0A3S1BXU4_9CYAN</name>
<protein>
    <recommendedName>
        <fullName evidence="3">Replication protein</fullName>
    </recommendedName>
</protein>
<sequence>MSKKDTVFQVDGELMMILPRAAASIANPDVQPPIFQMDAEGYFLEVHVKGDPLEDSEVAVSRRVRVDEISKEEWKNIKDQYPNFDLKAFTDEGISKGLEKIQDRRIQRLFSALITFLNTRQVSILFFLYRKAREQGNSRVVSFRSNELLENLGYKPTQKGYFTARLRSQLNQDLVALHRIELVFARSLIKGKNKGAKVVVKSIIRIQGYEIDNLPRNFDLAKAADYTYELADAYTIALEFFDGLERTGDYVELSDNIDIKQKQGNNARYDYKMKLIIYLANRMRRDKLTNGKHLLISRRYLFKNLDLFGSNVSRNNQILWRTIEELKTDGYILDAKELPEKRSMVNIQFEINPDKLRYNSNYCFTDK</sequence>
<reference evidence="1" key="2">
    <citation type="journal article" date="2019" name="Genome Biol. Evol.">
        <title>Day and night: Metabolic profiles and evolutionary relationships of six axenic non-marine cyanobacteria.</title>
        <authorList>
            <person name="Will S.E."/>
            <person name="Henke P."/>
            <person name="Boedeker C."/>
            <person name="Huang S."/>
            <person name="Brinkmann H."/>
            <person name="Rohde M."/>
            <person name="Jarek M."/>
            <person name="Friedl T."/>
            <person name="Seufert S."/>
            <person name="Schumacher M."/>
            <person name="Overmann J."/>
            <person name="Neumann-Schaal M."/>
            <person name="Petersen J."/>
        </authorList>
    </citation>
    <scope>NUCLEOTIDE SEQUENCE [LARGE SCALE GENOMIC DNA]</scope>
    <source>
        <strain evidence="1">PCC 7102</strain>
    </source>
</reference>
<comment type="caution">
    <text evidence="1">The sequence shown here is derived from an EMBL/GenBank/DDBJ whole genome shotgun (WGS) entry which is preliminary data.</text>
</comment>
<dbReference type="EMBL" id="RSCL01000059">
    <property type="protein sequence ID" value="RUS93435.1"/>
    <property type="molecule type" value="Genomic_DNA"/>
</dbReference>
<organism evidence="1 2">
    <name type="scientific">Dulcicalothrix desertica PCC 7102</name>
    <dbReference type="NCBI Taxonomy" id="232991"/>
    <lineage>
        <taxon>Bacteria</taxon>
        <taxon>Bacillati</taxon>
        <taxon>Cyanobacteriota</taxon>
        <taxon>Cyanophyceae</taxon>
        <taxon>Nostocales</taxon>
        <taxon>Calotrichaceae</taxon>
        <taxon>Dulcicalothrix</taxon>
    </lineage>
</organism>